<protein>
    <submittedName>
        <fullName evidence="2">Unannotated protein</fullName>
    </submittedName>
</protein>
<dbReference type="GO" id="GO:0016787">
    <property type="term" value="F:hydrolase activity"/>
    <property type="evidence" value="ECO:0007669"/>
    <property type="project" value="UniProtKB-KW"/>
</dbReference>
<evidence type="ECO:0000256" key="1">
    <source>
        <dbReference type="ARBA" id="ARBA00022801"/>
    </source>
</evidence>
<name>A0A6J6KRM0_9ZZZZ</name>
<dbReference type="SFLD" id="SFLDG01129">
    <property type="entry name" value="C1.5:_HAD__Beta-PGM__Phosphata"/>
    <property type="match status" value="1"/>
</dbReference>
<dbReference type="AlphaFoldDB" id="A0A6J6KRM0"/>
<reference evidence="2" key="1">
    <citation type="submission" date="2020-05" db="EMBL/GenBank/DDBJ databases">
        <authorList>
            <person name="Chiriac C."/>
            <person name="Salcher M."/>
            <person name="Ghai R."/>
            <person name="Kavagutti S V."/>
        </authorList>
    </citation>
    <scope>NUCLEOTIDE SEQUENCE</scope>
</reference>
<dbReference type="SFLD" id="SFLDS00003">
    <property type="entry name" value="Haloacid_Dehalogenase"/>
    <property type="match status" value="1"/>
</dbReference>
<dbReference type="PANTHER" id="PTHR43316:SF8">
    <property type="entry name" value="HAD FAMILY HYDROLASE"/>
    <property type="match status" value="1"/>
</dbReference>
<organism evidence="2">
    <name type="scientific">freshwater metagenome</name>
    <dbReference type="NCBI Taxonomy" id="449393"/>
    <lineage>
        <taxon>unclassified sequences</taxon>
        <taxon>metagenomes</taxon>
        <taxon>ecological metagenomes</taxon>
    </lineage>
</organism>
<dbReference type="SUPFAM" id="SSF56784">
    <property type="entry name" value="HAD-like"/>
    <property type="match status" value="1"/>
</dbReference>
<sequence length="239" mass="26233">MTNAKRFDAIAFDADDTLWFSEDSFRHYENRFVELVSPFVETGADIKAALIATERLNISAYGYGVKSFGLSAIETAITLSSGRIPAEVLQEILSGVRAHITESVRVFEGVADVLTKVAQTHRIVLITKGDLAHQTRKVETSGLAHLFSHVEIVLEKDPAAYSKVLNSLDIDPHRFCMVGNSMKSDILPVLAIGGFAVHVPYEILWELDSAESVPEVGARFVELATLSELPQWLATHAPV</sequence>
<dbReference type="InterPro" id="IPR036412">
    <property type="entry name" value="HAD-like_sf"/>
</dbReference>
<dbReference type="EMBL" id="CAEZWH010000079">
    <property type="protein sequence ID" value="CAB4651986.1"/>
    <property type="molecule type" value="Genomic_DNA"/>
</dbReference>
<dbReference type="Pfam" id="PF00702">
    <property type="entry name" value="Hydrolase"/>
    <property type="match status" value="1"/>
</dbReference>
<dbReference type="InterPro" id="IPR051540">
    <property type="entry name" value="S-2-haloacid_dehalogenase"/>
</dbReference>
<dbReference type="InterPro" id="IPR023214">
    <property type="entry name" value="HAD_sf"/>
</dbReference>
<dbReference type="Gene3D" id="1.10.150.240">
    <property type="entry name" value="Putative phosphatase, domain 2"/>
    <property type="match status" value="1"/>
</dbReference>
<keyword evidence="1" id="KW-0378">Hydrolase</keyword>
<dbReference type="InterPro" id="IPR023198">
    <property type="entry name" value="PGP-like_dom2"/>
</dbReference>
<evidence type="ECO:0000313" key="2">
    <source>
        <dbReference type="EMBL" id="CAB4651986.1"/>
    </source>
</evidence>
<proteinExistence type="predicted"/>
<dbReference type="PANTHER" id="PTHR43316">
    <property type="entry name" value="HYDROLASE, HALOACID DELAHOGENASE-RELATED"/>
    <property type="match status" value="1"/>
</dbReference>
<accession>A0A6J6KRM0</accession>
<gene>
    <name evidence="2" type="ORF">UFOPK2195_00524</name>
</gene>
<dbReference type="Gene3D" id="3.40.50.1000">
    <property type="entry name" value="HAD superfamily/HAD-like"/>
    <property type="match status" value="1"/>
</dbReference>